<evidence type="ECO:0000313" key="8">
    <source>
        <dbReference type="EMBL" id="QBC44003.1"/>
    </source>
</evidence>
<dbReference type="GO" id="GO:0005886">
    <property type="term" value="C:plasma membrane"/>
    <property type="evidence" value="ECO:0007669"/>
    <property type="project" value="UniProtKB-SubCell"/>
</dbReference>
<gene>
    <name evidence="8" type="ORF">C1H71_10955</name>
</gene>
<evidence type="ECO:0000256" key="5">
    <source>
        <dbReference type="ARBA" id="ARBA00022989"/>
    </source>
</evidence>
<feature type="transmembrane region" description="Helical" evidence="7">
    <location>
        <begin position="73"/>
        <end position="95"/>
    </location>
</feature>
<name>A0A7G3GA95_9NEIS</name>
<dbReference type="AlphaFoldDB" id="A0A7G3GA95"/>
<evidence type="ECO:0000256" key="4">
    <source>
        <dbReference type="ARBA" id="ARBA00022692"/>
    </source>
</evidence>
<comment type="similarity">
    <text evidence="2">Belongs to the UPF0719 family.</text>
</comment>
<dbReference type="Pfam" id="PF03994">
    <property type="entry name" value="DUF350"/>
    <property type="match status" value="1"/>
</dbReference>
<keyword evidence="4 7" id="KW-0812">Transmembrane</keyword>
<organism evidence="8 9">
    <name type="scientific">Iodobacter fluviatilis</name>
    <dbReference type="NCBI Taxonomy" id="537"/>
    <lineage>
        <taxon>Bacteria</taxon>
        <taxon>Pseudomonadati</taxon>
        <taxon>Pseudomonadota</taxon>
        <taxon>Betaproteobacteria</taxon>
        <taxon>Neisseriales</taxon>
        <taxon>Chitinibacteraceae</taxon>
        <taxon>Iodobacter</taxon>
    </lineage>
</organism>
<evidence type="ECO:0000256" key="7">
    <source>
        <dbReference type="SAM" id="Phobius"/>
    </source>
</evidence>
<comment type="subcellular location">
    <subcellularLocation>
        <location evidence="1">Cell membrane</location>
        <topology evidence="1">Multi-pass membrane protein</topology>
    </subcellularLocation>
</comment>
<keyword evidence="3" id="KW-1003">Cell membrane</keyword>
<dbReference type="KEGG" id="ifl:C1H71_10955"/>
<evidence type="ECO:0000256" key="1">
    <source>
        <dbReference type="ARBA" id="ARBA00004651"/>
    </source>
</evidence>
<feature type="transmembrane region" description="Helical" evidence="7">
    <location>
        <begin position="107"/>
        <end position="126"/>
    </location>
</feature>
<keyword evidence="5 7" id="KW-1133">Transmembrane helix</keyword>
<keyword evidence="6 7" id="KW-0472">Membrane</keyword>
<dbReference type="EMBL" id="CP025781">
    <property type="protein sequence ID" value="QBC44003.1"/>
    <property type="molecule type" value="Genomic_DNA"/>
</dbReference>
<dbReference type="PANTHER" id="PTHR40043:SF1">
    <property type="entry name" value="UPF0719 INNER MEMBRANE PROTEIN YJFL"/>
    <property type="match status" value="1"/>
</dbReference>
<dbReference type="Proteomes" id="UP000515917">
    <property type="component" value="Chromosome"/>
</dbReference>
<protein>
    <recommendedName>
        <fullName evidence="10">DUF350 domain-containing protein</fullName>
    </recommendedName>
</protein>
<proteinExistence type="inferred from homology"/>
<dbReference type="RefSeq" id="WP_130106562.1">
    <property type="nucleotide sequence ID" value="NZ_CP025781.1"/>
</dbReference>
<accession>A0A7G3GA95</accession>
<reference evidence="8 9" key="1">
    <citation type="submission" date="2018-01" db="EMBL/GenBank/DDBJ databases">
        <title>Genome sequence of Iodobacter sp. strain PCH194 isolated from Indian Trans-Himalaya.</title>
        <authorList>
            <person name="Kumar V."/>
            <person name="Thakur V."/>
            <person name="Kumar S."/>
            <person name="Singh D."/>
        </authorList>
    </citation>
    <scope>NUCLEOTIDE SEQUENCE [LARGE SCALE GENOMIC DNA]</scope>
    <source>
        <strain evidence="8 9">PCH194</strain>
    </source>
</reference>
<evidence type="ECO:0000256" key="3">
    <source>
        <dbReference type="ARBA" id="ARBA00022475"/>
    </source>
</evidence>
<dbReference type="PANTHER" id="PTHR40043">
    <property type="entry name" value="UPF0719 INNER MEMBRANE PROTEIN YJFL"/>
    <property type="match status" value="1"/>
</dbReference>
<evidence type="ECO:0000256" key="2">
    <source>
        <dbReference type="ARBA" id="ARBA00005779"/>
    </source>
</evidence>
<sequence>MLTALIHYLIYMLSGLGLLTLFVLVYTKVTPYDEFALIRQGCLSAALSLGGALLGFSLTLAASVMHNASFDMFIFWAFCAMVVQIIAHLFLSKLLPNMNQNLIENNVAMGALMGALSLAIGLINAGCLS</sequence>
<evidence type="ECO:0008006" key="10">
    <source>
        <dbReference type="Google" id="ProtNLM"/>
    </source>
</evidence>
<feature type="transmembrane region" description="Helical" evidence="7">
    <location>
        <begin position="6"/>
        <end position="29"/>
    </location>
</feature>
<evidence type="ECO:0000256" key="6">
    <source>
        <dbReference type="ARBA" id="ARBA00023136"/>
    </source>
</evidence>
<keyword evidence="9" id="KW-1185">Reference proteome</keyword>
<feature type="transmembrane region" description="Helical" evidence="7">
    <location>
        <begin position="41"/>
        <end position="61"/>
    </location>
</feature>
<dbReference type="InterPro" id="IPR007140">
    <property type="entry name" value="DUF350"/>
</dbReference>
<evidence type="ECO:0000313" key="9">
    <source>
        <dbReference type="Proteomes" id="UP000515917"/>
    </source>
</evidence>